<dbReference type="Proteomes" id="UP001600888">
    <property type="component" value="Unassembled WGS sequence"/>
</dbReference>
<keyword evidence="4" id="KW-1185">Reference proteome</keyword>
<feature type="compositionally biased region" description="Basic residues" evidence="1">
    <location>
        <begin position="754"/>
        <end position="765"/>
    </location>
</feature>
<evidence type="ECO:0000313" key="4">
    <source>
        <dbReference type="Proteomes" id="UP001600888"/>
    </source>
</evidence>
<dbReference type="PANTHER" id="PTHR28298:SF1">
    <property type="entry name" value="EISOSOME PROTEIN 1"/>
    <property type="match status" value="1"/>
</dbReference>
<accession>A0ABR4ED73</accession>
<comment type="caution">
    <text evidence="3">The sequence shown here is derived from an EMBL/GenBank/DDBJ whole genome shotgun (WGS) entry which is preliminary data.</text>
</comment>
<evidence type="ECO:0008006" key="5">
    <source>
        <dbReference type="Google" id="ProtNLM"/>
    </source>
</evidence>
<feature type="region of interest" description="Disordered" evidence="1">
    <location>
        <begin position="272"/>
        <end position="295"/>
    </location>
</feature>
<reference evidence="3 4" key="1">
    <citation type="submission" date="2024-03" db="EMBL/GenBank/DDBJ databases">
        <title>A high-quality draft genome sequence of Diaporthe vaccinii, a causative agent of upright dieback and viscid rot disease in cranberry plants.</title>
        <authorList>
            <person name="Sarrasin M."/>
            <person name="Lang B.F."/>
            <person name="Burger G."/>
        </authorList>
    </citation>
    <scope>NUCLEOTIDE SEQUENCE [LARGE SCALE GENOMIC DNA]</scope>
    <source>
        <strain evidence="3 4">IS7</strain>
    </source>
</reference>
<feature type="region of interest" description="Disordered" evidence="1">
    <location>
        <begin position="318"/>
        <end position="347"/>
    </location>
</feature>
<feature type="compositionally biased region" description="Polar residues" evidence="1">
    <location>
        <begin position="715"/>
        <end position="725"/>
    </location>
</feature>
<feature type="region of interest" description="Disordered" evidence="1">
    <location>
        <begin position="246"/>
        <end position="265"/>
    </location>
</feature>
<name>A0ABR4ED73_9PEZI</name>
<feature type="compositionally biased region" description="Basic and acidic residues" evidence="1">
    <location>
        <begin position="458"/>
        <end position="474"/>
    </location>
</feature>
<feature type="region of interest" description="Disordered" evidence="1">
    <location>
        <begin position="197"/>
        <end position="235"/>
    </location>
</feature>
<feature type="compositionally biased region" description="Basic and acidic residues" evidence="1">
    <location>
        <begin position="927"/>
        <end position="936"/>
    </location>
</feature>
<keyword evidence="2" id="KW-0732">Signal</keyword>
<feature type="compositionally biased region" description="Low complexity" evidence="1">
    <location>
        <begin position="847"/>
        <end position="862"/>
    </location>
</feature>
<feature type="chain" id="PRO_5045245641" description="Eisosome protein 1" evidence="2">
    <location>
        <begin position="21"/>
        <end position="936"/>
    </location>
</feature>
<organism evidence="3 4">
    <name type="scientific">Diaporthe vaccinii</name>
    <dbReference type="NCBI Taxonomy" id="105482"/>
    <lineage>
        <taxon>Eukaryota</taxon>
        <taxon>Fungi</taxon>
        <taxon>Dikarya</taxon>
        <taxon>Ascomycota</taxon>
        <taxon>Pezizomycotina</taxon>
        <taxon>Sordariomycetes</taxon>
        <taxon>Sordariomycetidae</taxon>
        <taxon>Diaporthales</taxon>
        <taxon>Diaporthaceae</taxon>
        <taxon>Diaporthe</taxon>
        <taxon>Diaporthe eres species complex</taxon>
    </lineage>
</organism>
<evidence type="ECO:0000313" key="3">
    <source>
        <dbReference type="EMBL" id="KAL2280366.1"/>
    </source>
</evidence>
<feature type="compositionally biased region" description="Gly residues" evidence="1">
    <location>
        <begin position="773"/>
        <end position="793"/>
    </location>
</feature>
<gene>
    <name evidence="3" type="ORF">FJTKL_12604</name>
</gene>
<feature type="compositionally biased region" description="Basic and acidic residues" evidence="1">
    <location>
        <begin position="609"/>
        <end position="675"/>
    </location>
</feature>
<feature type="compositionally biased region" description="Gly residues" evidence="1">
    <location>
        <begin position="557"/>
        <end position="567"/>
    </location>
</feature>
<feature type="region of interest" description="Disordered" evidence="1">
    <location>
        <begin position="609"/>
        <end position="936"/>
    </location>
</feature>
<protein>
    <recommendedName>
        <fullName evidence="5">Eisosome protein 1</fullName>
    </recommendedName>
</protein>
<feature type="region of interest" description="Disordered" evidence="1">
    <location>
        <begin position="431"/>
        <end position="498"/>
    </location>
</feature>
<feature type="signal peptide" evidence="2">
    <location>
        <begin position="1"/>
        <end position="20"/>
    </location>
</feature>
<feature type="compositionally biased region" description="Low complexity" evidence="1">
    <location>
        <begin position="318"/>
        <end position="328"/>
    </location>
</feature>
<feature type="region of interest" description="Disordered" evidence="1">
    <location>
        <begin position="373"/>
        <end position="398"/>
    </location>
</feature>
<feature type="compositionally biased region" description="Basic residues" evidence="1">
    <location>
        <begin position="447"/>
        <end position="457"/>
    </location>
</feature>
<feature type="compositionally biased region" description="Polar residues" evidence="1">
    <location>
        <begin position="917"/>
        <end position="926"/>
    </location>
</feature>
<dbReference type="InterPro" id="IPR024527">
    <property type="entry name" value="Eisosome1"/>
</dbReference>
<feature type="compositionally biased region" description="Low complexity" evidence="1">
    <location>
        <begin position="226"/>
        <end position="235"/>
    </location>
</feature>
<feature type="region of interest" description="Disordered" evidence="1">
    <location>
        <begin position="547"/>
        <end position="567"/>
    </location>
</feature>
<evidence type="ECO:0000256" key="1">
    <source>
        <dbReference type="SAM" id="MobiDB-lite"/>
    </source>
</evidence>
<evidence type="ECO:0000256" key="2">
    <source>
        <dbReference type="SAM" id="SignalP"/>
    </source>
</evidence>
<feature type="compositionally biased region" description="Low complexity" evidence="1">
    <location>
        <begin position="729"/>
        <end position="748"/>
    </location>
</feature>
<dbReference type="Pfam" id="PF12757">
    <property type="entry name" value="Eisosome1"/>
    <property type="match status" value="1"/>
</dbReference>
<sequence>MFPNMPTLAYLFSLLVCVVSIPRAPSFPRRLDFDVQVRPMPPDVIPTAVRIPTLTHSFLNIRLDHLPRTLISHHLTKPPHSLFLLQATALTATSYCVLLCHAARQLSQHWSPLTKTLDQAKAPPPEAAAGHDGRLKYARPQDLPSFPSLGLREGDAAASAAASLGWASSKPVSLWSPASDTNAHKAATLAKDYKMPAAWQPHPSPAGSKTAAVLAAENATRGDRQSSSSSALPASAWGNSAANQAFAAGRNSPRDSAATSNMATLDRQKSLRAARGAMAGSSRPRSTSTPMTYPDSANAAANALSAATIAHRPPVAAAAPVGDAGASPITKLDRQMYTSNPPVKPEVDDRNREAVLHASAVAMAKKMYSTQQKAFDAATHDNDQGGGSRPGSADSDLVRPMHFNNLQEAAYRLAQERLAKLHDEHQRNRGYQDYYGAGTSPASPGRKFTKLGKARRRSSSDSDVARPGTEDDRKRSRQIHKQMSLFSTRLSEVDESQRAKDRDALLAAAQRNVKAAMEGMDEKVSRDTGRVHSSKLSEWELRAHATAQARSDERKGGGVAAGKVDLGGGQYMDREKVEQIAAKRVQPLLDEINEKAEIERKRIVAMREEQEKKRLEWEAEKARNAEVKENQRKLKDEEKTRRGELRQEAKARKEEEKAAKAEEKRLAREENEKRKPAAVAIASGEHVSEAPLGPAEQPTEESTSHRHRILPFTPRIQTKSASASNAKGEPSPLSPSSNTSPESANESPTSRVKNWLKSRLHKPRAKSISGNNASGGGRSSDAGGGRAPGGFLGGHRLKRLHPDGTGSMTSLSEERSASMREVALAGRTSAPVAVPDEPGESSGSKSAAPAPAPAAAAAGTAAHHGRIGGSASSDDGGGDDGLAGRSQADRSSGAPELEGITPPRALLDPAGAGTGVTPRSSVGSGNRDSKFIENID</sequence>
<dbReference type="EMBL" id="JBAWTH010000067">
    <property type="protein sequence ID" value="KAL2280366.1"/>
    <property type="molecule type" value="Genomic_DNA"/>
</dbReference>
<dbReference type="PANTHER" id="PTHR28298">
    <property type="entry name" value="EISOSOME PROTEIN 1"/>
    <property type="match status" value="1"/>
</dbReference>
<proteinExistence type="predicted"/>